<dbReference type="OrthoDB" id="6401497at2"/>
<reference evidence="2 3" key="1">
    <citation type="submission" date="2016-11" db="EMBL/GenBank/DDBJ databases">
        <authorList>
            <person name="Jaros S."/>
            <person name="Januszkiewicz K."/>
            <person name="Wedrychowicz H."/>
        </authorList>
    </citation>
    <scope>NUCLEOTIDE SEQUENCE [LARGE SCALE GENOMIC DNA]</scope>
    <source>
        <strain evidence="2">NVI 5450</strain>
    </source>
</reference>
<evidence type="ECO:0000256" key="1">
    <source>
        <dbReference type="SAM" id="Coils"/>
    </source>
</evidence>
<evidence type="ECO:0000313" key="3">
    <source>
        <dbReference type="Proteomes" id="UP000183794"/>
    </source>
</evidence>
<evidence type="ECO:0000313" key="2">
    <source>
        <dbReference type="EMBL" id="SGZ16693.1"/>
    </source>
</evidence>
<keyword evidence="1" id="KW-0175">Coiled coil</keyword>
<dbReference type="RefSeq" id="WP_075518499.1">
    <property type="nucleotide sequence ID" value="NZ_FPLD01000131.1"/>
</dbReference>
<feature type="coiled-coil region" evidence="1">
    <location>
        <begin position="92"/>
        <end position="140"/>
    </location>
</feature>
<dbReference type="Proteomes" id="UP000183794">
    <property type="component" value="Unassembled WGS sequence"/>
</dbReference>
<dbReference type="AlphaFoldDB" id="A0A1L0AL33"/>
<dbReference type="EMBL" id="FPLD01000131">
    <property type="protein sequence ID" value="SGZ16693.1"/>
    <property type="molecule type" value="Genomic_DNA"/>
</dbReference>
<accession>A0A1L0AL33</accession>
<gene>
    <name evidence="2" type="ORF">NVI5450_4381</name>
</gene>
<name>A0A1L0AL33_9GAMM</name>
<sequence length="153" mass="17605">MKIEFKATCKAEGLLVNAFQRLLDGKPLSVKPTGKLTLNRINREAQLGNSYIHKFKELVEYAKPIIDEYNLNRVKAMTTSLNIEIDTPLSEIDKLKSELRKSIALKDKYRIEKENAVKARKDLEAENSRLLFRVFELQQELQETNNTVVVVAK</sequence>
<protein>
    <submittedName>
        <fullName evidence="2">Uncharacterized protein</fullName>
    </submittedName>
</protein>
<proteinExistence type="predicted"/>
<organism evidence="2 3">
    <name type="scientific">Moritella viscosa</name>
    <dbReference type="NCBI Taxonomy" id="80854"/>
    <lineage>
        <taxon>Bacteria</taxon>
        <taxon>Pseudomonadati</taxon>
        <taxon>Pseudomonadota</taxon>
        <taxon>Gammaproteobacteria</taxon>
        <taxon>Alteromonadales</taxon>
        <taxon>Moritellaceae</taxon>
        <taxon>Moritella</taxon>
    </lineage>
</organism>